<dbReference type="FunFam" id="1.10.287.130:FF:000001">
    <property type="entry name" value="Two-component sensor histidine kinase"/>
    <property type="match status" value="1"/>
</dbReference>
<dbReference type="AlphaFoldDB" id="A0A9D1A2B9"/>
<comment type="subcellular location">
    <subcellularLocation>
        <location evidence="2">Membrane</location>
    </subcellularLocation>
</comment>
<evidence type="ECO:0000259" key="9">
    <source>
        <dbReference type="PROSITE" id="PS50109"/>
    </source>
</evidence>
<keyword evidence="8" id="KW-0812">Transmembrane</keyword>
<keyword evidence="6 10" id="KW-0418">Kinase</keyword>
<dbReference type="GO" id="GO:0004721">
    <property type="term" value="F:phosphoprotein phosphatase activity"/>
    <property type="evidence" value="ECO:0007669"/>
    <property type="project" value="TreeGrafter"/>
</dbReference>
<evidence type="ECO:0000256" key="1">
    <source>
        <dbReference type="ARBA" id="ARBA00000085"/>
    </source>
</evidence>
<dbReference type="Proteomes" id="UP000824250">
    <property type="component" value="Unassembled WGS sequence"/>
</dbReference>
<dbReference type="InterPro" id="IPR005467">
    <property type="entry name" value="His_kinase_dom"/>
</dbReference>
<dbReference type="InterPro" id="IPR036890">
    <property type="entry name" value="HATPase_C_sf"/>
</dbReference>
<reference evidence="10" key="1">
    <citation type="submission" date="2020-10" db="EMBL/GenBank/DDBJ databases">
        <authorList>
            <person name="Gilroy R."/>
        </authorList>
    </citation>
    <scope>NUCLEOTIDE SEQUENCE</scope>
    <source>
        <strain evidence="10">CHK180-2868</strain>
    </source>
</reference>
<dbReference type="SMART" id="SM00387">
    <property type="entry name" value="HATPase_c"/>
    <property type="match status" value="1"/>
</dbReference>
<comment type="catalytic activity">
    <reaction evidence="1">
        <text>ATP + protein L-histidine = ADP + protein N-phospho-L-histidine.</text>
        <dbReference type="EC" id="2.7.13.3"/>
    </reaction>
</comment>
<organism evidence="10 11">
    <name type="scientific">Candidatus Copromonas faecavium</name>
    <name type="common">nom. illeg.</name>
    <dbReference type="NCBI Taxonomy" id="2840740"/>
    <lineage>
        <taxon>Bacteria</taxon>
        <taxon>Bacillati</taxon>
        <taxon>Bacillota</taxon>
        <taxon>Clostridia</taxon>
        <taxon>Lachnospirales</taxon>
        <taxon>Lachnospiraceae</taxon>
        <taxon>Candidatus Copromonas (nom. illeg.)</taxon>
    </lineage>
</organism>
<keyword evidence="8" id="KW-1133">Transmembrane helix</keyword>
<sequence length="406" mass="45440">MKEIVWLKLKFMFYNMLIVTAVIGVTFFASAAVVKNRGFRETDQVLNRLADGGESLLIFDGASRVRVPHFSVVITSEGAVILQEGNYNSFPDQDFLNEVALLGMGGVEETGFLPQYNLKYLRADRPEGMFLAFADTSYGESVLESILQYGALVCGGIWLLFLGLSWCFAGWAVRPLEKAMVSQKEFVANASHELKTPLTIIAANAELLSGRLLGQTEEMDKWLTNMKQECQEMRKLVESLLTLARSDARTGKKKDWTVFEFDELLMEVLLTFEPVFYQAGRVLSYEDLPSGARVRGNREELKKLMQILLDNAVKYSAPRSDTRVSLKTLGRHGLCLWVESGGPLIPKEQRNAIFERFYRGDTSHSSGFGCGLGLSIAKEIAKEHRAGFGLSCENGKNCFYLKLKTI</sequence>
<keyword evidence="5" id="KW-0808">Transferase</keyword>
<dbReference type="Gene3D" id="3.30.565.10">
    <property type="entry name" value="Histidine kinase-like ATPase, C-terminal domain"/>
    <property type="match status" value="1"/>
</dbReference>
<comment type="caution">
    <text evidence="10">The sequence shown here is derived from an EMBL/GenBank/DDBJ whole genome shotgun (WGS) entry which is preliminary data.</text>
</comment>
<reference evidence="10" key="2">
    <citation type="journal article" date="2021" name="PeerJ">
        <title>Extensive microbial diversity within the chicken gut microbiome revealed by metagenomics and culture.</title>
        <authorList>
            <person name="Gilroy R."/>
            <person name="Ravi A."/>
            <person name="Getino M."/>
            <person name="Pursley I."/>
            <person name="Horton D.L."/>
            <person name="Alikhan N.F."/>
            <person name="Baker D."/>
            <person name="Gharbi K."/>
            <person name="Hall N."/>
            <person name="Watson M."/>
            <person name="Adriaenssens E.M."/>
            <person name="Foster-Nyarko E."/>
            <person name="Jarju S."/>
            <person name="Secka A."/>
            <person name="Antonio M."/>
            <person name="Oren A."/>
            <person name="Chaudhuri R.R."/>
            <person name="La Ragione R."/>
            <person name="Hildebrand F."/>
            <person name="Pallen M.J."/>
        </authorList>
    </citation>
    <scope>NUCLEOTIDE SEQUENCE</scope>
    <source>
        <strain evidence="10">CHK180-2868</strain>
    </source>
</reference>
<dbReference type="Pfam" id="PF00512">
    <property type="entry name" value="HisKA"/>
    <property type="match status" value="1"/>
</dbReference>
<proteinExistence type="predicted"/>
<protein>
    <recommendedName>
        <fullName evidence="3">histidine kinase</fullName>
        <ecNumber evidence="3">2.7.13.3</ecNumber>
    </recommendedName>
</protein>
<dbReference type="CDD" id="cd00075">
    <property type="entry name" value="HATPase"/>
    <property type="match status" value="1"/>
</dbReference>
<dbReference type="InterPro" id="IPR050351">
    <property type="entry name" value="BphY/WalK/GraS-like"/>
</dbReference>
<dbReference type="EC" id="2.7.13.3" evidence="3"/>
<evidence type="ECO:0000313" key="10">
    <source>
        <dbReference type="EMBL" id="HIR04488.1"/>
    </source>
</evidence>
<dbReference type="GO" id="GO:0005886">
    <property type="term" value="C:plasma membrane"/>
    <property type="evidence" value="ECO:0007669"/>
    <property type="project" value="TreeGrafter"/>
</dbReference>
<dbReference type="SUPFAM" id="SSF55874">
    <property type="entry name" value="ATPase domain of HSP90 chaperone/DNA topoisomerase II/histidine kinase"/>
    <property type="match status" value="1"/>
</dbReference>
<dbReference type="PANTHER" id="PTHR45453:SF1">
    <property type="entry name" value="PHOSPHATE REGULON SENSOR PROTEIN PHOR"/>
    <property type="match status" value="1"/>
</dbReference>
<gene>
    <name evidence="10" type="ORF">IAB28_00740</name>
</gene>
<dbReference type="Gene3D" id="1.10.287.130">
    <property type="match status" value="1"/>
</dbReference>
<dbReference type="PROSITE" id="PS50109">
    <property type="entry name" value="HIS_KIN"/>
    <property type="match status" value="1"/>
</dbReference>
<keyword evidence="4" id="KW-0597">Phosphoprotein</keyword>
<accession>A0A9D1A2B9</accession>
<evidence type="ECO:0000256" key="8">
    <source>
        <dbReference type="SAM" id="Phobius"/>
    </source>
</evidence>
<keyword evidence="7" id="KW-0902">Two-component regulatory system</keyword>
<name>A0A9D1A2B9_9FIRM</name>
<feature type="domain" description="Histidine kinase" evidence="9">
    <location>
        <begin position="189"/>
        <end position="406"/>
    </location>
</feature>
<dbReference type="CDD" id="cd00082">
    <property type="entry name" value="HisKA"/>
    <property type="match status" value="1"/>
</dbReference>
<dbReference type="SUPFAM" id="SSF47384">
    <property type="entry name" value="Homodimeric domain of signal transducing histidine kinase"/>
    <property type="match status" value="1"/>
</dbReference>
<evidence type="ECO:0000256" key="7">
    <source>
        <dbReference type="ARBA" id="ARBA00023012"/>
    </source>
</evidence>
<dbReference type="InterPro" id="IPR036097">
    <property type="entry name" value="HisK_dim/P_sf"/>
</dbReference>
<evidence type="ECO:0000256" key="4">
    <source>
        <dbReference type="ARBA" id="ARBA00022553"/>
    </source>
</evidence>
<feature type="transmembrane region" description="Helical" evidence="8">
    <location>
        <begin position="146"/>
        <end position="173"/>
    </location>
</feature>
<keyword evidence="8" id="KW-0472">Membrane</keyword>
<dbReference type="SMART" id="SM00388">
    <property type="entry name" value="HisKA"/>
    <property type="match status" value="1"/>
</dbReference>
<dbReference type="GO" id="GO:0016036">
    <property type="term" value="P:cellular response to phosphate starvation"/>
    <property type="evidence" value="ECO:0007669"/>
    <property type="project" value="TreeGrafter"/>
</dbReference>
<evidence type="ECO:0000256" key="5">
    <source>
        <dbReference type="ARBA" id="ARBA00022679"/>
    </source>
</evidence>
<feature type="transmembrane region" description="Helical" evidence="8">
    <location>
        <begin position="12"/>
        <end position="34"/>
    </location>
</feature>
<evidence type="ECO:0000256" key="6">
    <source>
        <dbReference type="ARBA" id="ARBA00022777"/>
    </source>
</evidence>
<evidence type="ECO:0000313" key="11">
    <source>
        <dbReference type="Proteomes" id="UP000824250"/>
    </source>
</evidence>
<dbReference type="InterPro" id="IPR003594">
    <property type="entry name" value="HATPase_dom"/>
</dbReference>
<dbReference type="EMBL" id="DVGC01000001">
    <property type="protein sequence ID" value="HIR04488.1"/>
    <property type="molecule type" value="Genomic_DNA"/>
</dbReference>
<evidence type="ECO:0000256" key="3">
    <source>
        <dbReference type="ARBA" id="ARBA00012438"/>
    </source>
</evidence>
<dbReference type="Pfam" id="PF02518">
    <property type="entry name" value="HATPase_c"/>
    <property type="match status" value="1"/>
</dbReference>
<dbReference type="GO" id="GO:0000155">
    <property type="term" value="F:phosphorelay sensor kinase activity"/>
    <property type="evidence" value="ECO:0007669"/>
    <property type="project" value="InterPro"/>
</dbReference>
<evidence type="ECO:0000256" key="2">
    <source>
        <dbReference type="ARBA" id="ARBA00004370"/>
    </source>
</evidence>
<dbReference type="PANTHER" id="PTHR45453">
    <property type="entry name" value="PHOSPHATE REGULON SENSOR PROTEIN PHOR"/>
    <property type="match status" value="1"/>
</dbReference>
<dbReference type="InterPro" id="IPR003661">
    <property type="entry name" value="HisK_dim/P_dom"/>
</dbReference>